<evidence type="ECO:0000313" key="6">
    <source>
        <dbReference type="Proteomes" id="UP000054107"/>
    </source>
</evidence>
<dbReference type="SUPFAM" id="SSF48403">
    <property type="entry name" value="Ankyrin repeat"/>
    <property type="match status" value="1"/>
</dbReference>
<dbReference type="EMBL" id="LN730905">
    <property type="protein sequence ID" value="CEP14017.1"/>
    <property type="molecule type" value="Genomic_DNA"/>
</dbReference>
<keyword evidence="1" id="KW-0677">Repeat</keyword>
<dbReference type="PANTHER" id="PTHR24198">
    <property type="entry name" value="ANKYRIN REPEAT AND PROTEIN KINASE DOMAIN-CONTAINING PROTEIN"/>
    <property type="match status" value="1"/>
</dbReference>
<keyword evidence="6" id="KW-1185">Reference proteome</keyword>
<protein>
    <submittedName>
        <fullName evidence="5">Uncharacterized protein</fullName>
    </submittedName>
</protein>
<evidence type="ECO:0000256" key="1">
    <source>
        <dbReference type="ARBA" id="ARBA00022737"/>
    </source>
</evidence>
<feature type="compositionally biased region" description="Acidic residues" evidence="4">
    <location>
        <begin position="151"/>
        <end position="165"/>
    </location>
</feature>
<dbReference type="PROSITE" id="PS50088">
    <property type="entry name" value="ANK_REPEAT"/>
    <property type="match status" value="2"/>
</dbReference>
<dbReference type="PROSITE" id="PS50297">
    <property type="entry name" value="ANK_REP_REGION"/>
    <property type="match status" value="1"/>
</dbReference>
<evidence type="ECO:0000256" key="3">
    <source>
        <dbReference type="PROSITE-ProRule" id="PRU00023"/>
    </source>
</evidence>
<organism evidence="5 6">
    <name type="scientific">Parasitella parasitica</name>
    <dbReference type="NCBI Taxonomy" id="35722"/>
    <lineage>
        <taxon>Eukaryota</taxon>
        <taxon>Fungi</taxon>
        <taxon>Fungi incertae sedis</taxon>
        <taxon>Mucoromycota</taxon>
        <taxon>Mucoromycotina</taxon>
        <taxon>Mucoromycetes</taxon>
        <taxon>Mucorales</taxon>
        <taxon>Mucorineae</taxon>
        <taxon>Mucoraceae</taxon>
        <taxon>Parasitella</taxon>
    </lineage>
</organism>
<feature type="repeat" description="ANK" evidence="3">
    <location>
        <begin position="51"/>
        <end position="83"/>
    </location>
</feature>
<dbReference type="OrthoDB" id="9995210at2759"/>
<feature type="repeat" description="ANK" evidence="3">
    <location>
        <begin position="85"/>
        <end position="123"/>
    </location>
</feature>
<dbReference type="Gene3D" id="1.25.40.20">
    <property type="entry name" value="Ankyrin repeat-containing domain"/>
    <property type="match status" value="1"/>
</dbReference>
<dbReference type="AlphaFoldDB" id="A0A0B7NEP6"/>
<proteinExistence type="predicted"/>
<dbReference type="InterPro" id="IPR036770">
    <property type="entry name" value="Ankyrin_rpt-contain_sf"/>
</dbReference>
<evidence type="ECO:0000313" key="5">
    <source>
        <dbReference type="EMBL" id="CEP14017.1"/>
    </source>
</evidence>
<sequence length="171" mass="18614">MTEDQGASPNEQMLSFCRNDQEEDLIKLFEEKGVLNEDGEGKCDLSYTNGVGNTAAHIAAESGSIGCLETLANEGINLDIRNKLRGETALHLAVKHAVDDPEMAYTMVEFLLECHADPAITDCDGLTPVQRINPKFEAIKSLFHRASIDIDDSDIPNDDEVDDDGSASQSD</sequence>
<dbReference type="SMART" id="SM00248">
    <property type="entry name" value="ANK"/>
    <property type="match status" value="2"/>
</dbReference>
<dbReference type="Pfam" id="PF12796">
    <property type="entry name" value="Ank_2"/>
    <property type="match status" value="1"/>
</dbReference>
<keyword evidence="2 3" id="KW-0040">ANK repeat</keyword>
<name>A0A0B7NEP6_9FUNG</name>
<feature type="region of interest" description="Disordered" evidence="4">
    <location>
        <begin position="151"/>
        <end position="171"/>
    </location>
</feature>
<gene>
    <name evidence="5" type="primary">PARPA_08173.1 scaffold 32258</name>
</gene>
<accession>A0A0B7NEP6</accession>
<dbReference type="STRING" id="35722.A0A0B7NEP6"/>
<dbReference type="PANTHER" id="PTHR24198:SF165">
    <property type="entry name" value="ANKYRIN REPEAT-CONTAINING PROTEIN-RELATED"/>
    <property type="match status" value="1"/>
</dbReference>
<reference evidence="5 6" key="1">
    <citation type="submission" date="2014-09" db="EMBL/GenBank/DDBJ databases">
        <authorList>
            <person name="Ellenberger Sabrina"/>
        </authorList>
    </citation>
    <scope>NUCLEOTIDE SEQUENCE [LARGE SCALE GENOMIC DNA]</scope>
    <source>
        <strain evidence="5 6">CBS 412.66</strain>
    </source>
</reference>
<evidence type="ECO:0000256" key="4">
    <source>
        <dbReference type="SAM" id="MobiDB-lite"/>
    </source>
</evidence>
<dbReference type="InterPro" id="IPR002110">
    <property type="entry name" value="Ankyrin_rpt"/>
</dbReference>
<dbReference type="Proteomes" id="UP000054107">
    <property type="component" value="Unassembled WGS sequence"/>
</dbReference>
<evidence type="ECO:0000256" key="2">
    <source>
        <dbReference type="ARBA" id="ARBA00023043"/>
    </source>
</evidence>